<feature type="domain" description="CTHRC1 C-terminal" evidence="3">
    <location>
        <begin position="57"/>
        <end position="187"/>
    </location>
</feature>
<evidence type="ECO:0000259" key="3">
    <source>
        <dbReference type="Pfam" id="PF25815"/>
    </source>
</evidence>
<dbReference type="Proteomes" id="UP000594262">
    <property type="component" value="Unplaced"/>
</dbReference>
<feature type="region of interest" description="Disordered" evidence="1">
    <location>
        <begin position="23"/>
        <end position="46"/>
    </location>
</feature>
<dbReference type="RefSeq" id="XP_066934894.1">
    <property type="nucleotide sequence ID" value="XM_067078793.1"/>
</dbReference>
<keyword evidence="2" id="KW-0732">Signal</keyword>
<reference evidence="4" key="1">
    <citation type="submission" date="2021-01" db="UniProtKB">
        <authorList>
            <consortium name="EnsemblMetazoa"/>
        </authorList>
    </citation>
    <scope>IDENTIFICATION</scope>
</reference>
<dbReference type="GeneID" id="136822527"/>
<organism evidence="4 5">
    <name type="scientific">Clytia hemisphaerica</name>
    <dbReference type="NCBI Taxonomy" id="252671"/>
    <lineage>
        <taxon>Eukaryota</taxon>
        <taxon>Metazoa</taxon>
        <taxon>Cnidaria</taxon>
        <taxon>Hydrozoa</taxon>
        <taxon>Hydroidolina</taxon>
        <taxon>Leptothecata</taxon>
        <taxon>Obeliida</taxon>
        <taxon>Clytiidae</taxon>
        <taxon>Clytia</taxon>
    </lineage>
</organism>
<evidence type="ECO:0000313" key="5">
    <source>
        <dbReference type="Proteomes" id="UP000594262"/>
    </source>
</evidence>
<dbReference type="OrthoDB" id="5985978at2759"/>
<evidence type="ECO:0000256" key="2">
    <source>
        <dbReference type="SAM" id="SignalP"/>
    </source>
</evidence>
<dbReference type="PROSITE" id="PS51257">
    <property type="entry name" value="PROKAR_LIPOPROTEIN"/>
    <property type="match status" value="1"/>
</dbReference>
<dbReference type="AlphaFoldDB" id="A0A7M5XBW4"/>
<keyword evidence="5" id="KW-1185">Reference proteome</keyword>
<sequence length="195" mass="21641">MDFKIKLAIFLLSLSTISCHSQCCKGKDGKDGRDGRDGRDGKDGESCSVSEVQQVVEKNWKECAWNRIEDGRDYGLIKSCAFNKKSNSSYLRVAVAGDMRLHNCNNCCKRWFVTFDDKECSPIPIDGIVYLMIGKGTQNTHRPRVIRGHCKIPKRGAVNVSINVGDCPDTGPGDAYTGTQSSFRIFIEEVNAPQP</sequence>
<dbReference type="InterPro" id="IPR057873">
    <property type="entry name" value="CTHRC1_C"/>
</dbReference>
<name>A0A7M5XBW4_9CNID</name>
<feature type="chain" id="PRO_5029497619" description="CTHRC1 C-terminal domain-containing protein" evidence="2">
    <location>
        <begin position="22"/>
        <end position="195"/>
    </location>
</feature>
<dbReference type="EnsemblMetazoa" id="CLYHEMT020634.1">
    <property type="protein sequence ID" value="CLYHEMP020634.1"/>
    <property type="gene ID" value="CLYHEMG020634"/>
</dbReference>
<protein>
    <recommendedName>
        <fullName evidence="3">CTHRC1 C-terminal domain-containing protein</fullName>
    </recommendedName>
</protein>
<accession>A0A7M5XBW4</accession>
<feature type="signal peptide" evidence="2">
    <location>
        <begin position="1"/>
        <end position="21"/>
    </location>
</feature>
<dbReference type="Pfam" id="PF25815">
    <property type="entry name" value="CTHRC1_C"/>
    <property type="match status" value="1"/>
</dbReference>
<feature type="compositionally biased region" description="Basic and acidic residues" evidence="1">
    <location>
        <begin position="25"/>
        <end position="45"/>
    </location>
</feature>
<evidence type="ECO:0000256" key="1">
    <source>
        <dbReference type="SAM" id="MobiDB-lite"/>
    </source>
</evidence>
<evidence type="ECO:0000313" key="4">
    <source>
        <dbReference type="EnsemblMetazoa" id="CLYHEMP020634.1"/>
    </source>
</evidence>
<proteinExistence type="predicted"/>